<dbReference type="Gene3D" id="2.130.10.110">
    <property type="entry name" value="Clathrin heavy-chain terminal domain"/>
    <property type="match status" value="1"/>
</dbReference>
<evidence type="ECO:0000259" key="8">
    <source>
        <dbReference type="Pfam" id="PF09268"/>
    </source>
</evidence>
<dbReference type="Pfam" id="PF09268">
    <property type="entry name" value="Clathrin-link"/>
    <property type="match status" value="1"/>
</dbReference>
<dbReference type="InterPro" id="IPR016025">
    <property type="entry name" value="Clathrin_H-chain_N"/>
</dbReference>
<evidence type="ECO:0000256" key="5">
    <source>
        <dbReference type="ARBA" id="ARBA00023329"/>
    </source>
</evidence>
<evidence type="ECO:0000256" key="6">
    <source>
        <dbReference type="PIRNR" id="PIRNR002290"/>
    </source>
</evidence>
<evidence type="ECO:0000313" key="10">
    <source>
        <dbReference type="Proteomes" id="UP001344447"/>
    </source>
</evidence>
<feature type="repeat" description="CHCR" evidence="7">
    <location>
        <begin position="834"/>
        <end position="973"/>
    </location>
</feature>
<dbReference type="InterPro" id="IPR011990">
    <property type="entry name" value="TPR-like_helical_dom_sf"/>
</dbReference>
<dbReference type="PROSITE" id="PS50236">
    <property type="entry name" value="CHCR"/>
    <property type="match status" value="7"/>
</dbReference>
<dbReference type="Gene3D" id="1.25.40.10">
    <property type="entry name" value="Tetratricopeptide repeat domain"/>
    <property type="match status" value="4"/>
</dbReference>
<dbReference type="Pfam" id="PF00637">
    <property type="entry name" value="Clathrin"/>
    <property type="match status" value="7"/>
</dbReference>
<dbReference type="SUPFAM" id="SSF48371">
    <property type="entry name" value="ARM repeat"/>
    <property type="match status" value="6"/>
</dbReference>
<evidence type="ECO:0000313" key="9">
    <source>
        <dbReference type="EMBL" id="KAK5578106.1"/>
    </source>
</evidence>
<dbReference type="FunFam" id="1.25.40.10:FF:000001">
    <property type="entry name" value="Clathrin heavy chain"/>
    <property type="match status" value="1"/>
</dbReference>
<dbReference type="GO" id="GO:0006898">
    <property type="term" value="P:receptor-mediated endocytosis"/>
    <property type="evidence" value="ECO:0007669"/>
    <property type="project" value="TreeGrafter"/>
</dbReference>
<evidence type="ECO:0000256" key="2">
    <source>
        <dbReference type="ARBA" id="ARBA00022737"/>
    </source>
</evidence>
<feature type="repeat" description="CHCR" evidence="7">
    <location>
        <begin position="1275"/>
        <end position="1421"/>
    </location>
</feature>
<dbReference type="FunFam" id="1.25.40.730:FF:000002">
    <property type="entry name" value="Clathrin heavy chain"/>
    <property type="match status" value="1"/>
</dbReference>
<dbReference type="GO" id="GO:0006886">
    <property type="term" value="P:intracellular protein transport"/>
    <property type="evidence" value="ECO:0007669"/>
    <property type="project" value="UniProtKB-UniRule"/>
</dbReference>
<dbReference type="InterPro" id="IPR055358">
    <property type="entry name" value="CHCR"/>
</dbReference>
<dbReference type="GO" id="GO:0005198">
    <property type="term" value="F:structural molecule activity"/>
    <property type="evidence" value="ECO:0007669"/>
    <property type="project" value="InterPro"/>
</dbReference>
<evidence type="ECO:0000256" key="1">
    <source>
        <dbReference type="ARBA" id="ARBA00009535"/>
    </source>
</evidence>
<keyword evidence="10" id="KW-1185">Reference proteome</keyword>
<dbReference type="FunFam" id="2.130.10.110:FF:000003">
    <property type="entry name" value="Clathrin heavy chain"/>
    <property type="match status" value="1"/>
</dbReference>
<accession>A0AAN7YT95</accession>
<sequence length="1696" mass="193841">MTNLPIRFQEVLQLTNLGIGSNSIGFSTLTMESEKYICIRETTPDDKNNVVIIDTDNPSQILRKQMKTDAAIMNPKEPILALKIGQVLQLISIEQKMQLKSCQMQEPLEFWKWISSNTLALVTATSVFHWTKEGNSDPVKVFDRHPDLQNTEIINYRSDSTQNWLVLVAIHQRDGRVVGRIQLYSVEKQISQSIEGHAACFANYIVPGATRPSTLFAISSRTQNASKILVLEVSKGDGPNFQKRASDVFYPPEIGASDFPVAMQISEKYEVIYMVTKLGYIHLFDLGTANLIYRNRISNENIFVTAFEESTNGIIAVNRKGQVLSVSIDDKNIIPYICNTLNNLELAISMACKNNLPGAEGLLTTQFERYFQQGQYKEAAKVAADSPGSILRNLQTIQKFQSIPPIPDQPSALLQYFGMLLEKGKLNKVESLELVRPVLAQGKKAILEKWLTEDKLECSEQLGDDVRPHDRKLALSIYYRANASDKVITLFAETGEFDKIIAYCKKFNYKPDFMFLLQRMANANPMGAADFAVKLVKEEGGPYIDANQVVELFSARNMIQETSNFLFAILDGDRPQDANLQTKLLEINLLHAPQNADAIMGGQKFTHYNRLRIGGLCEKAGLYQRALEHYTDLADIKRVLSHAGHMVNQEFLVSYFGSLNAEDRMECMRDFLRTNSRQNLQLVVAIAVSYSDQITPEAIIAMFESFRLYEGLYLYLTQVVVTSTSPEVHFKYIEAAAKINQFKEVERMCRDSNYYDPEKTRDFLKEAKLPDQLPLIIVCDRYEFISDLTNYLYKNNLSKYIEAYVQKINPVNTPLVVGALLDLDCQEDYLRNLIMSVRNMCPADSLVEQVEKRNRLKLLLPWLEARVAEGNIEPAVHNALAKIYIDSNKNPEAFLLHNQFYDSKVVGKYCEKRDPYLSFVAYKRGLCDYELIEVTNKNTLFKNQARYLVERQDPDLWSYVLSDQNEYKRSLIDQVVQTALPESTNATEVSATVKAFMDANLPNELIELLEKIVLEGKEFKTAKELQNLLILTAIRADKSRVTDYINRLDNFDGSKLAPIAIESQLYEEAFFMYKKFQFNVEAIDVLITHIGSIERAHDFAERCNQTEVYSKLGVAQLKAEMVKECIESFIKANDTEHYQEVVSAAERKDEYEDLVKFLQMCRKKIKEPAIESELIFAYAKVNKLAEMEDFINSPNSAHIQVVGDRCFENGLYEAAKVLYTNISNFSRLTSCLVKLGQYQAAVDAARKANSTKTWKEVSAACIDAKEFRLAQVCGINIIVHGDELEELIRQYEDRGYFNELISLLESGLASERAHVGMFTELAILYSKYKEEKLMEHLKLFYSRLNVPKVIKACQANQQWPQLTYLYIHYDEHDNAIQTMINHSIEAWDHVLFKETIPKVAKLDLYYSAISFYLEEQPLLINDLLSVLSPRIDHTRAVTLIRSLGHLPLVKPYLVSAQDQNVAALNEALNELYVEEEDYESLRSSIDANSNFGTIALAQKLEKHELLEFRRIAAYLYKKNNRWAQSVELSKKDKLYKDAIQSASDSKNPAIGEELLQYFVEQQNHSAFAACLYTCYDFLKPDAVIELAWKNNILNYSFPYLIQYVKEYTTKVDQLVDDFKARQKKTEEEKEQQNIESSQYQPDLTNLSYGYAATGGMLALPPAVGYQQQQQQQQQQMYNPNQMMGGFQQNYNQYGGF</sequence>
<evidence type="ECO:0000256" key="7">
    <source>
        <dbReference type="PROSITE-ProRule" id="PRU01006"/>
    </source>
</evidence>
<name>A0AAN7YT95_9MYCE</name>
<feature type="domain" description="Clathrin heavy chain linker core motif" evidence="8">
    <location>
        <begin position="330"/>
        <end position="353"/>
    </location>
</feature>
<feature type="repeat" description="CHCR" evidence="7">
    <location>
        <begin position="1129"/>
        <end position="1270"/>
    </location>
</feature>
<dbReference type="SUPFAM" id="SSF50989">
    <property type="entry name" value="Clathrin heavy-chain terminal domain"/>
    <property type="match status" value="1"/>
</dbReference>
<dbReference type="FunFam" id="1.25.40.10:FF:000005">
    <property type="entry name" value="Clathrin heavy chain"/>
    <property type="match status" value="1"/>
</dbReference>
<keyword evidence="2" id="KW-0677">Repeat</keyword>
<dbReference type="SMART" id="SM00299">
    <property type="entry name" value="CLH"/>
    <property type="match status" value="7"/>
</dbReference>
<proteinExistence type="inferred from homology"/>
<evidence type="ECO:0000256" key="3">
    <source>
        <dbReference type="ARBA" id="ARBA00023136"/>
    </source>
</evidence>
<dbReference type="PIRSF" id="PIRSF002290">
    <property type="entry name" value="Clathrin_H_chain"/>
    <property type="match status" value="1"/>
</dbReference>
<dbReference type="InterPro" id="IPR000547">
    <property type="entry name" value="Clathrin_H-chain/VPS_repeat"/>
</dbReference>
<dbReference type="InterPro" id="IPR016341">
    <property type="entry name" value="Clathrin_heavy_chain"/>
</dbReference>
<feature type="repeat" description="CHCR" evidence="7">
    <location>
        <begin position="1424"/>
        <end position="1567"/>
    </location>
</feature>
<comment type="caution">
    <text evidence="9">The sequence shown here is derived from an EMBL/GenBank/DDBJ whole genome shotgun (WGS) entry which is preliminary data.</text>
</comment>
<evidence type="ECO:0000256" key="4">
    <source>
        <dbReference type="ARBA" id="ARBA00023176"/>
    </source>
</evidence>
<dbReference type="InterPro" id="IPR015348">
    <property type="entry name" value="Clathrin_H-chain_linker_core"/>
</dbReference>
<dbReference type="FunFam" id="1.25.40.10:FF:000002">
    <property type="entry name" value="Clathrin heavy chain"/>
    <property type="match status" value="1"/>
</dbReference>
<dbReference type="GO" id="GO:0030132">
    <property type="term" value="C:clathrin coat of coated pit"/>
    <property type="evidence" value="ECO:0007669"/>
    <property type="project" value="InterPro"/>
</dbReference>
<dbReference type="EMBL" id="JAVFKY010000004">
    <property type="protein sequence ID" value="KAK5578106.1"/>
    <property type="molecule type" value="Genomic_DNA"/>
</dbReference>
<keyword evidence="3 6" id="KW-0472">Membrane</keyword>
<dbReference type="Gene3D" id="1.25.40.730">
    <property type="match status" value="1"/>
</dbReference>
<dbReference type="GO" id="GO:0030130">
    <property type="term" value="C:clathrin coat of trans-Golgi network vesicle"/>
    <property type="evidence" value="ECO:0007669"/>
    <property type="project" value="InterPro"/>
</dbReference>
<reference evidence="9 10" key="1">
    <citation type="submission" date="2023-11" db="EMBL/GenBank/DDBJ databases">
        <title>Dfirmibasis_genome.</title>
        <authorList>
            <person name="Edelbroek B."/>
            <person name="Kjellin J."/>
            <person name="Jerlstrom-Hultqvist J."/>
            <person name="Soderbom F."/>
        </authorList>
    </citation>
    <scope>NUCLEOTIDE SEQUENCE [LARGE SCALE GENOMIC DNA]</scope>
    <source>
        <strain evidence="9 10">TNS-C-14</strain>
    </source>
</reference>
<dbReference type="Pfam" id="PF13838">
    <property type="entry name" value="Clathrin_H_link"/>
    <property type="match status" value="1"/>
</dbReference>
<dbReference type="Pfam" id="PF01394">
    <property type="entry name" value="Clathrin_propel"/>
    <property type="match status" value="4"/>
</dbReference>
<organism evidence="9 10">
    <name type="scientific">Dictyostelium firmibasis</name>
    <dbReference type="NCBI Taxonomy" id="79012"/>
    <lineage>
        <taxon>Eukaryota</taxon>
        <taxon>Amoebozoa</taxon>
        <taxon>Evosea</taxon>
        <taxon>Eumycetozoa</taxon>
        <taxon>Dictyostelia</taxon>
        <taxon>Dictyosteliales</taxon>
        <taxon>Dictyosteliaceae</taxon>
        <taxon>Dictyostelium</taxon>
    </lineage>
</organism>
<dbReference type="PANTHER" id="PTHR10292">
    <property type="entry name" value="CLATHRIN HEAVY CHAIN RELATED"/>
    <property type="match status" value="1"/>
</dbReference>
<feature type="repeat" description="CHCR" evidence="7">
    <location>
        <begin position="687"/>
        <end position="829"/>
    </location>
</feature>
<feature type="repeat" description="CHCR" evidence="7">
    <location>
        <begin position="537"/>
        <end position="681"/>
    </location>
</feature>
<gene>
    <name evidence="9" type="ORF">RB653_003059</name>
</gene>
<dbReference type="GO" id="GO:0071439">
    <property type="term" value="C:clathrin complex"/>
    <property type="evidence" value="ECO:0007669"/>
    <property type="project" value="InterPro"/>
</dbReference>
<protein>
    <recommendedName>
        <fullName evidence="6">Clathrin heavy chain</fullName>
    </recommendedName>
</protein>
<comment type="subcellular location">
    <subcellularLocation>
        <location evidence="6">Cytoplasmic vesicle membrane</location>
        <topology evidence="6">Peripheral membrane protein</topology>
        <orientation evidence="6">Cytoplasmic side</orientation>
    </subcellularLocation>
    <subcellularLocation>
        <location evidence="6">Membrane</location>
        <location evidence="6">Coated pit</location>
        <topology evidence="6">Peripheral membrane protein</topology>
        <orientation evidence="6">Cytoplasmic side</orientation>
    </subcellularLocation>
</comment>
<dbReference type="Proteomes" id="UP001344447">
    <property type="component" value="Unassembled WGS sequence"/>
</dbReference>
<keyword evidence="4 6" id="KW-0168">Coated pit</keyword>
<dbReference type="InterPro" id="IPR016024">
    <property type="entry name" value="ARM-type_fold"/>
</dbReference>
<dbReference type="PANTHER" id="PTHR10292:SF1">
    <property type="entry name" value="CLATHRIN HEAVY CHAIN"/>
    <property type="match status" value="1"/>
</dbReference>
<dbReference type="InterPro" id="IPR022365">
    <property type="entry name" value="Clathrin_H-chain_propeller_rpt"/>
</dbReference>
<comment type="function">
    <text evidence="6">Clathrin is the major protein of the polyhedral coat of coated pits and vesicles.</text>
</comment>
<comment type="similarity">
    <text evidence="1 6">Belongs to the clathrin heavy chain family.</text>
</comment>
<feature type="repeat" description="CHCR" evidence="7">
    <location>
        <begin position="980"/>
        <end position="1125"/>
    </location>
</feature>
<dbReference type="GO" id="GO:0032051">
    <property type="term" value="F:clathrin light chain binding"/>
    <property type="evidence" value="ECO:0007669"/>
    <property type="project" value="InterPro"/>
</dbReference>
<dbReference type="FunFam" id="1.25.40.10:FF:000686">
    <property type="entry name" value="Clathrin heavy chain"/>
    <property type="match status" value="1"/>
</dbReference>
<keyword evidence="5 6" id="KW-0968">Cytoplasmic vesicle</keyword>